<dbReference type="EMBL" id="GGEC01082685">
    <property type="protein sequence ID" value="MBX63169.1"/>
    <property type="molecule type" value="Transcribed_RNA"/>
</dbReference>
<name>A0A2P2Q8F8_RHIMU</name>
<sequence>MVYQLYHFMPLFVRSQNMATPKSLTLIQFCSLFEVSQNIISSALSSF</sequence>
<evidence type="ECO:0000313" key="1">
    <source>
        <dbReference type="EMBL" id="MBX63169.1"/>
    </source>
</evidence>
<proteinExistence type="predicted"/>
<accession>A0A2P2Q8F8</accession>
<dbReference type="AlphaFoldDB" id="A0A2P2Q8F8"/>
<reference evidence="1" key="1">
    <citation type="submission" date="2018-02" db="EMBL/GenBank/DDBJ databases">
        <title>Rhizophora mucronata_Transcriptome.</title>
        <authorList>
            <person name="Meera S.P."/>
            <person name="Sreeshan A."/>
            <person name="Augustine A."/>
        </authorList>
    </citation>
    <scope>NUCLEOTIDE SEQUENCE</scope>
    <source>
        <tissue evidence="1">Leaf</tissue>
    </source>
</reference>
<protein>
    <submittedName>
        <fullName evidence="1">Uncharacterized protein</fullName>
    </submittedName>
</protein>
<organism evidence="1">
    <name type="scientific">Rhizophora mucronata</name>
    <name type="common">Asiatic mangrove</name>
    <dbReference type="NCBI Taxonomy" id="61149"/>
    <lineage>
        <taxon>Eukaryota</taxon>
        <taxon>Viridiplantae</taxon>
        <taxon>Streptophyta</taxon>
        <taxon>Embryophyta</taxon>
        <taxon>Tracheophyta</taxon>
        <taxon>Spermatophyta</taxon>
        <taxon>Magnoliopsida</taxon>
        <taxon>eudicotyledons</taxon>
        <taxon>Gunneridae</taxon>
        <taxon>Pentapetalae</taxon>
        <taxon>rosids</taxon>
        <taxon>fabids</taxon>
        <taxon>Malpighiales</taxon>
        <taxon>Rhizophoraceae</taxon>
        <taxon>Rhizophora</taxon>
    </lineage>
</organism>